<keyword evidence="2" id="KW-1185">Reference proteome</keyword>
<reference evidence="1 2" key="1">
    <citation type="submission" date="2016-11" db="EMBL/GenBank/DDBJ databases">
        <authorList>
            <person name="Jaros S."/>
            <person name="Januszkiewicz K."/>
            <person name="Wedrychowicz H."/>
        </authorList>
    </citation>
    <scope>NUCLEOTIDE SEQUENCE [LARGE SCALE GENOMIC DNA]</scope>
    <source>
        <strain evidence="1 2">DSM 46144</strain>
    </source>
</reference>
<dbReference type="AlphaFoldDB" id="A0A1M7N4M1"/>
<evidence type="ECO:0000313" key="1">
    <source>
        <dbReference type="EMBL" id="SHM98415.1"/>
    </source>
</evidence>
<gene>
    <name evidence="1" type="ORF">SAMN05443668_102415</name>
</gene>
<protein>
    <submittedName>
        <fullName evidence="1">Uncharacterized protein</fullName>
    </submittedName>
</protein>
<accession>A0A1M7N4M1</accession>
<sequence>MPSVRTNSDLYLAMSRLGSSTRRPLEEFLRAWWSTGYDHSDDKALEPDELVTWVRDALESPAPPYERYWAREDLGLEDLDGFSSWSRVIRAQVCDLQEMASSGVLRTQASYLGLDAPRPAGTGRRPTTRRWFNLDVASYLESGVIATVGGWRPEFEDAVVDQAPPEPLVIGAFDWSDLTRFVMGAQTHQ</sequence>
<dbReference type="Proteomes" id="UP000184440">
    <property type="component" value="Unassembled WGS sequence"/>
</dbReference>
<name>A0A1M7N4M1_9ACTN</name>
<evidence type="ECO:0000313" key="2">
    <source>
        <dbReference type="Proteomes" id="UP000184440"/>
    </source>
</evidence>
<dbReference type="EMBL" id="FRCS01000002">
    <property type="protein sequence ID" value="SHM98415.1"/>
    <property type="molecule type" value="Genomic_DNA"/>
</dbReference>
<proteinExistence type="predicted"/>
<organism evidence="1 2">
    <name type="scientific">Cryptosporangium aurantiacum</name>
    <dbReference type="NCBI Taxonomy" id="134849"/>
    <lineage>
        <taxon>Bacteria</taxon>
        <taxon>Bacillati</taxon>
        <taxon>Actinomycetota</taxon>
        <taxon>Actinomycetes</taxon>
        <taxon>Cryptosporangiales</taxon>
        <taxon>Cryptosporangiaceae</taxon>
        <taxon>Cryptosporangium</taxon>
    </lineage>
</organism>